<keyword evidence="2" id="KW-1185">Reference proteome</keyword>
<protein>
    <submittedName>
        <fullName evidence="1">Uncharacterized protein</fullName>
    </submittedName>
</protein>
<dbReference type="AlphaFoldDB" id="A0A0F6W872"/>
<dbReference type="Proteomes" id="UP000034883">
    <property type="component" value="Chromosome"/>
</dbReference>
<accession>A0A0F6W872</accession>
<evidence type="ECO:0000313" key="2">
    <source>
        <dbReference type="Proteomes" id="UP000034883"/>
    </source>
</evidence>
<gene>
    <name evidence="1" type="ORF">DB32_006939</name>
</gene>
<proteinExistence type="predicted"/>
<evidence type="ECO:0000313" key="1">
    <source>
        <dbReference type="EMBL" id="AKF09790.1"/>
    </source>
</evidence>
<sequence>MTSRTRWQAIRRRTIAIAVVTGFVLCVGTCLDALESTPVSVTNAGAGPLCDVRLSIHGGGLGAFERIAPGERVEVDLTTNAGEGGVVEVHARDGAQPIPSVRACVGVYWTDEPSVDLEISGERVVQRSRFGDVELRPCAPGQ</sequence>
<dbReference type="KEGG" id="samy:DB32_006939"/>
<name>A0A0F6W872_9BACT</name>
<organism evidence="1 2">
    <name type="scientific">Sandaracinus amylolyticus</name>
    <dbReference type="NCBI Taxonomy" id="927083"/>
    <lineage>
        <taxon>Bacteria</taxon>
        <taxon>Pseudomonadati</taxon>
        <taxon>Myxococcota</taxon>
        <taxon>Polyangia</taxon>
        <taxon>Polyangiales</taxon>
        <taxon>Sandaracinaceae</taxon>
        <taxon>Sandaracinus</taxon>
    </lineage>
</organism>
<reference evidence="1 2" key="1">
    <citation type="submission" date="2015-03" db="EMBL/GenBank/DDBJ databases">
        <title>Genome assembly of Sandaracinus amylolyticus DSM 53668.</title>
        <authorList>
            <person name="Sharma G."/>
            <person name="Subramanian S."/>
        </authorList>
    </citation>
    <scope>NUCLEOTIDE SEQUENCE [LARGE SCALE GENOMIC DNA]</scope>
    <source>
        <strain evidence="1 2">DSM 53668</strain>
    </source>
</reference>
<dbReference type="RefSeq" id="WP_053236804.1">
    <property type="nucleotide sequence ID" value="NZ_CP011125.1"/>
</dbReference>
<dbReference type="EMBL" id="CP011125">
    <property type="protein sequence ID" value="AKF09790.1"/>
    <property type="molecule type" value="Genomic_DNA"/>
</dbReference>